<dbReference type="InterPro" id="IPR050377">
    <property type="entry name" value="Radical_SAM_PqqE_MftC-like"/>
</dbReference>
<dbReference type="Gene3D" id="3.20.20.70">
    <property type="entry name" value="Aldolase class I"/>
    <property type="match status" value="1"/>
</dbReference>
<dbReference type="InterPro" id="IPR007197">
    <property type="entry name" value="rSAM"/>
</dbReference>
<dbReference type="InterPro" id="IPR013785">
    <property type="entry name" value="Aldolase_TIM"/>
</dbReference>
<protein>
    <submittedName>
        <fullName evidence="5">COG0535 Predicted Fe-S oxidoreductases</fullName>
    </submittedName>
</protein>
<sequence length="362" mass="41762">MTFYKNIVEMEIENSSICNAACPACVREQEPGKYDWLSEQYLDTSFFDKIPDTVYANLKKILFTGTVGDPCTAPNFLEVVKLVRSKAPNVFISVSTNGGMKSTDWWERLAEALGSNSEVTFAIDGLEDTNDIYRVNVRWNKIIENVSSFILAGGYARWQFIVFEHNQHQVNEARMLAEKLKFKEFIVRPSHRFKVDEFLNVENRYGRDGIKIKPPTDNQFVHKVMFFKKDEYVKPGSDKWFENSNATKINCFVKESGSIYIDHLGRILPCCFLSGGIFVRRGNHWSDGWDKLWETYGDSKVNLHNHTWDEVISAEFFTQLEASWTKSYADGRIVTCAGTCSEFKGRLNDPEEFCNEQTTYFN</sequence>
<reference evidence="5" key="1">
    <citation type="submission" date="2020-04" db="EMBL/GenBank/DDBJ databases">
        <authorList>
            <person name="Chiriac C."/>
            <person name="Salcher M."/>
            <person name="Ghai R."/>
            <person name="Kavagutti S V."/>
        </authorList>
    </citation>
    <scope>NUCLEOTIDE SEQUENCE</scope>
</reference>
<evidence type="ECO:0000256" key="3">
    <source>
        <dbReference type="ARBA" id="ARBA00023004"/>
    </source>
</evidence>
<dbReference type="SFLD" id="SFLDG01067">
    <property type="entry name" value="SPASM/twitch_domain_containing"/>
    <property type="match status" value="1"/>
</dbReference>
<evidence type="ECO:0000256" key="1">
    <source>
        <dbReference type="ARBA" id="ARBA00022691"/>
    </source>
</evidence>
<dbReference type="PANTHER" id="PTHR11228">
    <property type="entry name" value="RADICAL SAM DOMAIN PROTEIN"/>
    <property type="match status" value="1"/>
</dbReference>
<gene>
    <name evidence="6" type="ORF">UFOVP181_187</name>
    <name evidence="5" type="ORF">UFOVP57_452</name>
</gene>
<evidence type="ECO:0000313" key="5">
    <source>
        <dbReference type="EMBL" id="CAB4126051.1"/>
    </source>
</evidence>
<keyword evidence="4" id="KW-0411">Iron-sulfur</keyword>
<organism evidence="5">
    <name type="scientific">uncultured Caudovirales phage</name>
    <dbReference type="NCBI Taxonomy" id="2100421"/>
    <lineage>
        <taxon>Viruses</taxon>
        <taxon>Duplodnaviria</taxon>
        <taxon>Heunggongvirae</taxon>
        <taxon>Uroviricota</taxon>
        <taxon>Caudoviricetes</taxon>
        <taxon>Peduoviridae</taxon>
        <taxon>Maltschvirus</taxon>
        <taxon>Maltschvirus maltsch</taxon>
    </lineage>
</organism>
<evidence type="ECO:0000256" key="2">
    <source>
        <dbReference type="ARBA" id="ARBA00022723"/>
    </source>
</evidence>
<name>A0A6J5KVJ9_9CAUD</name>
<dbReference type="CDD" id="cd01335">
    <property type="entry name" value="Radical_SAM"/>
    <property type="match status" value="1"/>
</dbReference>
<dbReference type="EMBL" id="LR798231">
    <property type="protein sequence ID" value="CAB5208798.1"/>
    <property type="molecule type" value="Genomic_DNA"/>
</dbReference>
<keyword evidence="3" id="KW-0408">Iron</keyword>
<dbReference type="GO" id="GO:0046872">
    <property type="term" value="F:metal ion binding"/>
    <property type="evidence" value="ECO:0007669"/>
    <property type="project" value="UniProtKB-KW"/>
</dbReference>
<accession>A0A6J5KVJ9</accession>
<evidence type="ECO:0000313" key="6">
    <source>
        <dbReference type="EMBL" id="CAB5208798.1"/>
    </source>
</evidence>
<keyword evidence="2" id="KW-0479">Metal-binding</keyword>
<dbReference type="SUPFAM" id="SSF102114">
    <property type="entry name" value="Radical SAM enzymes"/>
    <property type="match status" value="1"/>
</dbReference>
<dbReference type="GO" id="GO:0051536">
    <property type="term" value="F:iron-sulfur cluster binding"/>
    <property type="evidence" value="ECO:0007669"/>
    <property type="project" value="UniProtKB-KW"/>
</dbReference>
<keyword evidence="1" id="KW-0949">S-adenosyl-L-methionine</keyword>
<dbReference type="SFLD" id="SFLDS00029">
    <property type="entry name" value="Radical_SAM"/>
    <property type="match status" value="1"/>
</dbReference>
<evidence type="ECO:0000256" key="4">
    <source>
        <dbReference type="ARBA" id="ARBA00023014"/>
    </source>
</evidence>
<dbReference type="PANTHER" id="PTHR11228:SF35">
    <property type="entry name" value="MOLYBDENUM COFACTOR BIOSYNTHESIS PROTEIN A-RELATED"/>
    <property type="match status" value="1"/>
</dbReference>
<dbReference type="EMBL" id="LR796187">
    <property type="protein sequence ID" value="CAB4126051.1"/>
    <property type="molecule type" value="Genomic_DNA"/>
</dbReference>
<proteinExistence type="predicted"/>
<dbReference type="InterPro" id="IPR058240">
    <property type="entry name" value="rSAM_sf"/>
</dbReference>
<dbReference type="GO" id="GO:0003824">
    <property type="term" value="F:catalytic activity"/>
    <property type="evidence" value="ECO:0007669"/>
    <property type="project" value="InterPro"/>
</dbReference>